<comment type="caution">
    <text evidence="1">The sequence shown here is derived from an EMBL/GenBank/DDBJ whole genome shotgun (WGS) entry which is preliminary data.</text>
</comment>
<evidence type="ECO:0000313" key="1">
    <source>
        <dbReference type="EMBL" id="CAE7224585.1"/>
    </source>
</evidence>
<dbReference type="Proteomes" id="UP000649617">
    <property type="component" value="Unassembled WGS sequence"/>
</dbReference>
<proteinExistence type="predicted"/>
<keyword evidence="2" id="KW-1185">Reference proteome</keyword>
<name>A0A812K924_SYMPI</name>
<evidence type="ECO:0008006" key="3">
    <source>
        <dbReference type="Google" id="ProtNLM"/>
    </source>
</evidence>
<organism evidence="1 2">
    <name type="scientific">Symbiodinium pilosum</name>
    <name type="common">Dinoflagellate</name>
    <dbReference type="NCBI Taxonomy" id="2952"/>
    <lineage>
        <taxon>Eukaryota</taxon>
        <taxon>Sar</taxon>
        <taxon>Alveolata</taxon>
        <taxon>Dinophyceae</taxon>
        <taxon>Suessiales</taxon>
        <taxon>Symbiodiniaceae</taxon>
        <taxon>Symbiodinium</taxon>
    </lineage>
</organism>
<gene>
    <name evidence="1" type="ORF">SPIL2461_LOCUS3103</name>
</gene>
<accession>A0A812K924</accession>
<evidence type="ECO:0000313" key="2">
    <source>
        <dbReference type="Proteomes" id="UP000649617"/>
    </source>
</evidence>
<dbReference type="OrthoDB" id="407313at2759"/>
<dbReference type="EMBL" id="CAJNIZ010003665">
    <property type="protein sequence ID" value="CAE7224585.1"/>
    <property type="molecule type" value="Genomic_DNA"/>
</dbReference>
<reference evidence="1" key="1">
    <citation type="submission" date="2021-02" db="EMBL/GenBank/DDBJ databases">
        <authorList>
            <person name="Dougan E. K."/>
            <person name="Rhodes N."/>
            <person name="Thang M."/>
            <person name="Chan C."/>
        </authorList>
    </citation>
    <scope>NUCLEOTIDE SEQUENCE</scope>
</reference>
<protein>
    <recommendedName>
        <fullName evidence="3">NYN domain-containing protein</fullName>
    </recommendedName>
</protein>
<dbReference type="AlphaFoldDB" id="A0A812K924"/>
<sequence>MPSRPRVRQHGPSWIKLRAAALICWQANLLRLFCGRSTLRQGTGHVRVHSKSRKARAELLVDGDQRGIAKTKQAIELLQGEGWNVKTTIFAPPERAKNKKWQSFLSEPGTCLEAVPRGTNVEAVDVAISDRLLYLAENKNICLALLTTDVDFVVAVQTILALGSQIVVLIPEGAASSIRTYELAGARVLPLPRIFQGGPKVRAILHAHGGGSVKKAEPWVYAAHDSADFEELSEFLQLLKYRTDRGHLEPSIAKFWFMHRLGDLTAFPLQCGLAETLEYVRKASATAPWKHYRNNLAYFLPISSTSRRTQKKMNEYGGTTARQIFKGGGPFVINDSPDMVEQALSMMGYLDYKLNADVAEAMLTFVNVPDNKLNLRKRCDALPLPGDSASSVLAKLRRAFLSHATDGQWRVAPKDTEVRKELVKQGFLIDPALPRSSVLVAMRKFARRYNLPEMRSYNGYLLRVLHHMYNSDPNRTGTVEFQI</sequence>